<organism evidence="1 2">
    <name type="scientific">Rheinheimera nanhaiensis E407-8</name>
    <dbReference type="NCBI Taxonomy" id="562729"/>
    <lineage>
        <taxon>Bacteria</taxon>
        <taxon>Pseudomonadati</taxon>
        <taxon>Pseudomonadota</taxon>
        <taxon>Gammaproteobacteria</taxon>
        <taxon>Chromatiales</taxon>
        <taxon>Chromatiaceae</taxon>
        <taxon>Rheinheimera</taxon>
    </lineage>
</organism>
<evidence type="ECO:0000313" key="1">
    <source>
        <dbReference type="EMBL" id="GAB57348.1"/>
    </source>
</evidence>
<dbReference type="EMBL" id="BAFK01000001">
    <property type="protein sequence ID" value="GAB57348.1"/>
    <property type="molecule type" value="Genomic_DNA"/>
</dbReference>
<name>I1DTH0_9GAMM</name>
<comment type="caution">
    <text evidence="1">The sequence shown here is derived from an EMBL/GenBank/DDBJ whole genome shotgun (WGS) entry which is preliminary data.</text>
</comment>
<dbReference type="OrthoDB" id="9180635at2"/>
<dbReference type="AlphaFoldDB" id="I1DTH0"/>
<keyword evidence="2" id="KW-1185">Reference proteome</keyword>
<dbReference type="RefSeq" id="WP_008218030.1">
    <property type="nucleotide sequence ID" value="NZ_BAFK01000001.1"/>
</dbReference>
<reference evidence="1 2" key="1">
    <citation type="journal article" date="2012" name="J. Bacteriol.">
        <title>Genome Sequence of the Protease-Producing Bacterium Rheinheimera nanhaiensis E407-8T, Isolated from Deep-Sea Sediment of the South China Sea.</title>
        <authorList>
            <person name="Zhang X.-Y."/>
            <person name="Zhang Y.-J."/>
            <person name="Qin Q.-L."/>
            <person name="Xie B.-B."/>
            <person name="Chen X.-L."/>
            <person name="Zhou B.-C."/>
            <person name="Zhang Y.-Z."/>
        </authorList>
    </citation>
    <scope>NUCLEOTIDE SEQUENCE [LARGE SCALE GENOMIC DNA]</scope>
    <source>
        <strain evidence="1 2">E407-8</strain>
    </source>
</reference>
<gene>
    <name evidence="1" type="ORF">RNAN_0311</name>
</gene>
<sequence>MKGHVNSSGFPLQIAIKNRVNDTYNKHGWRTRYTEHSWRNRTTGESGFIDLVLASQNGTQFLVVECKRVKDTSWIFLVEGQDKKTRRHTKCFVLNKSGVDMKRFEWLDLTLEPSTPQSQFCVVPGTDNRSQSLIERASAELVSATEALALEDNSLTLNDRDDLKIYFNVIVTTAKLQVCRFDPAAISLVDGTIADAEFEEVPYVRFRKQLNPVYEIPEVYAVAGSIDVARVKENTVFVVNSEYISNFLEDFEIDDGHANSRYLR</sequence>
<proteinExistence type="predicted"/>
<protein>
    <submittedName>
        <fullName evidence="1">Uncharacterized protein</fullName>
    </submittedName>
</protein>
<dbReference type="STRING" id="562729.RNAN_0311"/>
<accession>I1DTH0</accession>
<evidence type="ECO:0000313" key="2">
    <source>
        <dbReference type="Proteomes" id="UP000004374"/>
    </source>
</evidence>
<dbReference type="Proteomes" id="UP000004374">
    <property type="component" value="Unassembled WGS sequence"/>
</dbReference>